<dbReference type="Gene3D" id="3.60.21.10">
    <property type="match status" value="1"/>
</dbReference>
<proteinExistence type="inferred from homology"/>
<dbReference type="Pfam" id="PF12850">
    <property type="entry name" value="Metallophos_2"/>
    <property type="match status" value="1"/>
</dbReference>
<comment type="caution">
    <text evidence="3">The sequence shown here is derived from an EMBL/GenBank/DDBJ whole genome shotgun (WGS) entry which is preliminary data.</text>
</comment>
<evidence type="ECO:0000256" key="1">
    <source>
        <dbReference type="ARBA" id="ARBA00008950"/>
    </source>
</evidence>
<keyword evidence="4" id="KW-1185">Reference proteome</keyword>
<organism evidence="3 4">
    <name type="scientific">Roseovarius atlanticus</name>
    <dbReference type="NCBI Taxonomy" id="1641875"/>
    <lineage>
        <taxon>Bacteria</taxon>
        <taxon>Pseudomonadati</taxon>
        <taxon>Pseudomonadota</taxon>
        <taxon>Alphaproteobacteria</taxon>
        <taxon>Rhodobacterales</taxon>
        <taxon>Roseobacteraceae</taxon>
        <taxon>Roseovarius</taxon>
    </lineage>
</organism>
<evidence type="ECO:0000313" key="3">
    <source>
        <dbReference type="EMBL" id="KRS14454.1"/>
    </source>
</evidence>
<dbReference type="EMBL" id="LAXJ01000002">
    <property type="protein sequence ID" value="KRS14454.1"/>
    <property type="molecule type" value="Genomic_DNA"/>
</dbReference>
<dbReference type="STRING" id="1641875.XM53_01670"/>
<dbReference type="InterPro" id="IPR029052">
    <property type="entry name" value="Metallo-depent_PP-like"/>
</dbReference>
<feature type="domain" description="Calcineurin-like phosphoesterase" evidence="2">
    <location>
        <begin position="40"/>
        <end position="214"/>
    </location>
</feature>
<gene>
    <name evidence="3" type="ORF">XM53_01670</name>
</gene>
<dbReference type="RefSeq" id="WP_057789621.1">
    <property type="nucleotide sequence ID" value="NZ_LAXJ01000002.1"/>
</dbReference>
<protein>
    <submittedName>
        <fullName evidence="3">Diadenosine tetraphosphatase</fullName>
    </submittedName>
</protein>
<dbReference type="Proteomes" id="UP000051295">
    <property type="component" value="Unassembled WGS sequence"/>
</dbReference>
<evidence type="ECO:0000313" key="4">
    <source>
        <dbReference type="Proteomes" id="UP000051295"/>
    </source>
</evidence>
<reference evidence="3 4" key="1">
    <citation type="submission" date="2015-04" db="EMBL/GenBank/DDBJ databases">
        <title>The draft genome sequence of Roseovarius sp.R12b.</title>
        <authorList>
            <person name="Li G."/>
            <person name="Lai Q."/>
            <person name="Shao Z."/>
            <person name="Yan P."/>
        </authorList>
    </citation>
    <scope>NUCLEOTIDE SEQUENCE [LARGE SCALE GENOMIC DNA]</scope>
    <source>
        <strain evidence="3 4">R12B</strain>
    </source>
</reference>
<dbReference type="OrthoDB" id="9813918at2"/>
<dbReference type="AlphaFoldDB" id="A0A0T5NZZ1"/>
<dbReference type="InterPro" id="IPR024654">
    <property type="entry name" value="Calcineurin-like_PHP_lpxH"/>
</dbReference>
<evidence type="ECO:0000259" key="2">
    <source>
        <dbReference type="Pfam" id="PF12850"/>
    </source>
</evidence>
<comment type="similarity">
    <text evidence="1">Belongs to the metallophosphoesterase superfamily. YfcE family.</text>
</comment>
<name>A0A0T5NZZ1_9RHOB</name>
<accession>A0A0T5NZZ1</accession>
<dbReference type="SUPFAM" id="SSF56300">
    <property type="entry name" value="Metallo-dependent phosphatases"/>
    <property type="match status" value="1"/>
</dbReference>
<sequence>MKLVDLGARDTPLVVFGGPYSNLHATQALLAKANALGIAPRNTICTGDLVAYCGAPAQTMALIRAAGLPVVAGNCEKQLAAYRMDCGCGFADGSTCDLLSAGWYAYADAAIGADDRGWMDGLPDMVRFIHQGLRCAVIHGGLSDISRFLWSNSPDAAFAHEIARIEARGGPVDIVFAGHSGIAFRRRIGPVLWVNAGAIGMPPNDGTPRTDYALLRDGKVTLHKLDYDHAAARADMQAAGLTHGYDAALATGYWPSEDVLPASLRRSS</sequence>